<dbReference type="EMBL" id="JBHSIT010000008">
    <property type="protein sequence ID" value="MFC4910927.1"/>
    <property type="molecule type" value="Genomic_DNA"/>
</dbReference>
<sequence length="58" mass="6326">MVLRFLLLAALFLGGLYQFATAAFARTGFLAIVYTLGGIGLWTTAAAIWMAHRAHGRR</sequence>
<evidence type="ECO:0000313" key="2">
    <source>
        <dbReference type="EMBL" id="MFC4910927.1"/>
    </source>
</evidence>
<comment type="caution">
    <text evidence="2">The sequence shown here is derived from an EMBL/GenBank/DDBJ whole genome shotgun (WGS) entry which is preliminary data.</text>
</comment>
<feature type="transmembrane region" description="Helical" evidence="1">
    <location>
        <begin position="32"/>
        <end position="51"/>
    </location>
</feature>
<gene>
    <name evidence="2" type="ORF">ACFPCY_26690</name>
</gene>
<keyword evidence="1" id="KW-0472">Membrane</keyword>
<name>A0ABV9U7P7_9ACTN</name>
<reference evidence="3" key="1">
    <citation type="journal article" date="2019" name="Int. J. Syst. Evol. Microbiol.">
        <title>The Global Catalogue of Microorganisms (GCM) 10K type strain sequencing project: providing services to taxonomists for standard genome sequencing and annotation.</title>
        <authorList>
            <consortium name="The Broad Institute Genomics Platform"/>
            <consortium name="The Broad Institute Genome Sequencing Center for Infectious Disease"/>
            <person name="Wu L."/>
            <person name="Ma J."/>
        </authorList>
    </citation>
    <scope>NUCLEOTIDE SEQUENCE [LARGE SCALE GENOMIC DNA]</scope>
    <source>
        <strain evidence="3">KLKA75</strain>
    </source>
</reference>
<protein>
    <submittedName>
        <fullName evidence="2">Uncharacterized protein</fullName>
    </submittedName>
</protein>
<evidence type="ECO:0000313" key="3">
    <source>
        <dbReference type="Proteomes" id="UP001595872"/>
    </source>
</evidence>
<proteinExistence type="predicted"/>
<organism evidence="2 3">
    <name type="scientific">Actinomadura gamaensis</name>
    <dbReference type="NCBI Taxonomy" id="1763541"/>
    <lineage>
        <taxon>Bacteria</taxon>
        <taxon>Bacillati</taxon>
        <taxon>Actinomycetota</taxon>
        <taxon>Actinomycetes</taxon>
        <taxon>Streptosporangiales</taxon>
        <taxon>Thermomonosporaceae</taxon>
        <taxon>Actinomadura</taxon>
    </lineage>
</organism>
<keyword evidence="3" id="KW-1185">Reference proteome</keyword>
<dbReference type="RefSeq" id="WP_378259580.1">
    <property type="nucleotide sequence ID" value="NZ_JBHSIT010000008.1"/>
</dbReference>
<accession>A0ABV9U7P7</accession>
<keyword evidence="1" id="KW-0812">Transmembrane</keyword>
<dbReference type="Proteomes" id="UP001595872">
    <property type="component" value="Unassembled WGS sequence"/>
</dbReference>
<evidence type="ECO:0000256" key="1">
    <source>
        <dbReference type="SAM" id="Phobius"/>
    </source>
</evidence>
<keyword evidence="1" id="KW-1133">Transmembrane helix</keyword>